<keyword evidence="3" id="KW-1185">Reference proteome</keyword>
<gene>
    <name evidence="2" type="ORF">HG535_0E04050</name>
</gene>
<protein>
    <submittedName>
        <fullName evidence="2">Uncharacterized protein</fullName>
    </submittedName>
</protein>
<dbReference type="KEGG" id="zmk:HG535_0E04050"/>
<dbReference type="EMBL" id="CP058608">
    <property type="protein sequence ID" value="QLG73321.1"/>
    <property type="molecule type" value="Genomic_DNA"/>
</dbReference>
<feature type="region of interest" description="Disordered" evidence="1">
    <location>
        <begin position="1"/>
        <end position="48"/>
    </location>
</feature>
<dbReference type="OrthoDB" id="5378975at2759"/>
<organism evidence="2 3">
    <name type="scientific">Zygotorulaspora mrakii</name>
    <name type="common">Zygosaccharomyces mrakii</name>
    <dbReference type="NCBI Taxonomy" id="42260"/>
    <lineage>
        <taxon>Eukaryota</taxon>
        <taxon>Fungi</taxon>
        <taxon>Dikarya</taxon>
        <taxon>Ascomycota</taxon>
        <taxon>Saccharomycotina</taxon>
        <taxon>Saccharomycetes</taxon>
        <taxon>Saccharomycetales</taxon>
        <taxon>Saccharomycetaceae</taxon>
        <taxon>Zygotorulaspora</taxon>
    </lineage>
</organism>
<evidence type="ECO:0000313" key="2">
    <source>
        <dbReference type="EMBL" id="QLG73321.1"/>
    </source>
</evidence>
<dbReference type="Proteomes" id="UP000509704">
    <property type="component" value="Chromosome 5"/>
</dbReference>
<sequence length="276" mass="31655">MSSGGEVINGSKQEHNINAVDAAALTGEDSSDDDFGNFSDASFEEETEPKLKELSTDAYLDELVPDTFAAQKNQTIDKVSLADLISEERPHVIFEQLVKVRSVPRPFIWDKSHLKASLWHILNIPVEETLEHRLKKKRDPLNDSLFFKFQSLIRDSNIHSNFILKDHFKLSYYPPLMPASVQDVDEEDQEIEIPKYLAIDPDNVKDLKGYHDALCHAIDVLFVNLQHLSQKESSLVSDKTTFESVVTNLTGHTQRLHRDEIAFYNKKMRRKSKFGW</sequence>
<accession>A0A7H9B3U3</accession>
<dbReference type="GeneID" id="59237063"/>
<proteinExistence type="predicted"/>
<reference evidence="2 3" key="1">
    <citation type="submission" date="2020-07" db="EMBL/GenBank/DDBJ databases">
        <title>The yeast mating-type switching endonuclease HO is a domesticated member of an unorthodox homing genetic element family.</title>
        <authorList>
            <person name="Coughlan A.Y."/>
            <person name="Lombardi L."/>
            <person name="Braun-Galleani S."/>
            <person name="Martos A.R."/>
            <person name="Galeote V."/>
            <person name="Bigey F."/>
            <person name="Dequin S."/>
            <person name="Byrne K.P."/>
            <person name="Wolfe K.H."/>
        </authorList>
    </citation>
    <scope>NUCLEOTIDE SEQUENCE [LARGE SCALE GENOMIC DNA]</scope>
    <source>
        <strain evidence="2 3">NRRL Y-6702</strain>
    </source>
</reference>
<evidence type="ECO:0000313" key="3">
    <source>
        <dbReference type="Proteomes" id="UP000509704"/>
    </source>
</evidence>
<dbReference type="RefSeq" id="XP_037145048.1">
    <property type="nucleotide sequence ID" value="XM_037289153.1"/>
</dbReference>
<name>A0A7H9B3U3_ZYGMR</name>
<dbReference type="AlphaFoldDB" id="A0A7H9B3U3"/>
<evidence type="ECO:0000256" key="1">
    <source>
        <dbReference type="SAM" id="MobiDB-lite"/>
    </source>
</evidence>